<dbReference type="EMBL" id="CAFABE010000012">
    <property type="protein sequence ID" value="CAB4821162.1"/>
    <property type="molecule type" value="Genomic_DNA"/>
</dbReference>
<dbReference type="AlphaFoldDB" id="A0A6J7D5M1"/>
<reference evidence="3" key="1">
    <citation type="submission" date="2020-05" db="EMBL/GenBank/DDBJ databases">
        <authorList>
            <person name="Chiriac C."/>
            <person name="Salcher M."/>
            <person name="Ghai R."/>
            <person name="Kavagutti S V."/>
        </authorList>
    </citation>
    <scope>NUCLEOTIDE SEQUENCE</scope>
</reference>
<dbReference type="Gene3D" id="3.10.50.40">
    <property type="match status" value="1"/>
</dbReference>
<feature type="domain" description="PpiC" evidence="1">
    <location>
        <begin position="218"/>
        <end position="289"/>
    </location>
</feature>
<dbReference type="EMBL" id="CAFBLT010000001">
    <property type="protein sequence ID" value="CAB4865461.1"/>
    <property type="molecule type" value="Genomic_DNA"/>
</dbReference>
<protein>
    <submittedName>
        <fullName evidence="3">Unannotated protein</fullName>
    </submittedName>
</protein>
<dbReference type="GO" id="GO:0003755">
    <property type="term" value="F:peptidyl-prolyl cis-trans isomerase activity"/>
    <property type="evidence" value="ECO:0007669"/>
    <property type="project" value="InterPro"/>
</dbReference>
<dbReference type="InterPro" id="IPR023058">
    <property type="entry name" value="PPIase_PpiC_CS"/>
</dbReference>
<evidence type="ECO:0000259" key="1">
    <source>
        <dbReference type="PROSITE" id="PS50198"/>
    </source>
</evidence>
<dbReference type="EMBL" id="CAFBPM010000005">
    <property type="protein sequence ID" value="CAB5017346.1"/>
    <property type="molecule type" value="Genomic_DNA"/>
</dbReference>
<organism evidence="3">
    <name type="scientific">freshwater metagenome</name>
    <dbReference type="NCBI Taxonomy" id="449393"/>
    <lineage>
        <taxon>unclassified sequences</taxon>
        <taxon>metagenomes</taxon>
        <taxon>ecological metagenomes</taxon>
    </lineage>
</organism>
<evidence type="ECO:0000313" key="2">
    <source>
        <dbReference type="EMBL" id="CAB4821162.1"/>
    </source>
</evidence>
<dbReference type="PANTHER" id="PTHR47245:SF2">
    <property type="entry name" value="PEPTIDYL-PROLYL CIS-TRANS ISOMERASE HP_0175-RELATED"/>
    <property type="match status" value="1"/>
</dbReference>
<dbReference type="InterPro" id="IPR050245">
    <property type="entry name" value="PrsA_foldase"/>
</dbReference>
<dbReference type="InterPro" id="IPR046357">
    <property type="entry name" value="PPIase_dom_sf"/>
</dbReference>
<dbReference type="PROSITE" id="PS01096">
    <property type="entry name" value="PPIC_PPIASE_1"/>
    <property type="match status" value="1"/>
</dbReference>
<dbReference type="PROSITE" id="PS50198">
    <property type="entry name" value="PPIC_PPIASE_2"/>
    <property type="match status" value="1"/>
</dbReference>
<accession>A0A6J7D5M1</accession>
<proteinExistence type="predicted"/>
<evidence type="ECO:0000313" key="4">
    <source>
        <dbReference type="EMBL" id="CAB5017346.1"/>
    </source>
</evidence>
<dbReference type="InterPro" id="IPR000297">
    <property type="entry name" value="PPIase_PpiC"/>
</dbReference>
<evidence type="ECO:0000313" key="3">
    <source>
        <dbReference type="EMBL" id="CAB4865461.1"/>
    </source>
</evidence>
<gene>
    <name evidence="2" type="ORF">UFOPK3164_00426</name>
    <name evidence="3" type="ORF">UFOPK3427_00460</name>
    <name evidence="4" type="ORF">UFOPK4112_00691</name>
</gene>
<sequence>MRKIVIPLFATILISIGIALIIGGVSPSSALTVNGTQVSQSTVDSDLASTTANPAYLCYLNASALIRSSGQSGLGSINGASTGTYSVSYVSNWLNQEITNQIIHDGVAKLDLSSQATENIAQARLDLLNSMNATLNQVAGTQYACVKSAQDILGSMPKGFVTRQVQAQSDSEVLLAREGGIQLDAASLQKFYAENSSTFDTICVSGVLSADQATSASIRAQIEAGADFATVAGQSSLDASKAKGGQLGCFSPNSGAYQSVIGDVGSLGVGAITQPLASSNKQYVILKVTSRTPTDFASIENAVRRTVLAKDASLAKGAASSLVKNATVTLNPRYGTWKKTSTLTGVLPPPAPPSNSILNAKANLTVPSTG</sequence>
<dbReference type="SUPFAM" id="SSF54534">
    <property type="entry name" value="FKBP-like"/>
    <property type="match status" value="1"/>
</dbReference>
<dbReference type="Pfam" id="PF13145">
    <property type="entry name" value="Rotamase_2"/>
    <property type="match status" value="1"/>
</dbReference>
<dbReference type="PANTHER" id="PTHR47245">
    <property type="entry name" value="PEPTIDYLPROLYL ISOMERASE"/>
    <property type="match status" value="1"/>
</dbReference>
<name>A0A6J7D5M1_9ZZZZ</name>